<dbReference type="InterPro" id="IPR036388">
    <property type="entry name" value="WH-like_DNA-bd_sf"/>
</dbReference>
<evidence type="ECO:0000313" key="1">
    <source>
        <dbReference type="EMBL" id="WAR00255.1"/>
    </source>
</evidence>
<accession>A0ABY7DS81</accession>
<dbReference type="Proteomes" id="UP001164746">
    <property type="component" value="Chromosome 3"/>
</dbReference>
<keyword evidence="2" id="KW-1185">Reference proteome</keyword>
<dbReference type="EMBL" id="CP111014">
    <property type="protein sequence ID" value="WAR00255.1"/>
    <property type="molecule type" value="Genomic_DNA"/>
</dbReference>
<evidence type="ECO:0008006" key="3">
    <source>
        <dbReference type="Google" id="ProtNLM"/>
    </source>
</evidence>
<sequence>MPKLSNQERARAIGLIEGGASYNVVARMLNVHRTSVIRLLRKYRTTGFVRDLPRQPRGRTEDEVEGVDDWMLSPVALLVSENSLCFSFSCLTTARRAFCLRKVFLVCSRLPWRPSTLSNSCGFRSVSMKSILHIAGISLKVVLTNLGKWVYIQEISEEEINVVHVGHLAYKQPHIGSEHLWVVVVQQVHVDTVLTHNSECFVELSEHEGSRVDGFQVTARHLQHKLCVIRDGNHYLGSPLHTTDTLIKWMGFAIRQGRQFIPEEIQNTYSTVIALSPILALCSTDLGQVSMVTVENTITSSPTQVKWDRHRGVGNWQQCLKPLPPAASTFTPSPAGFPKNVYHSCSCCLCPHTRQPAQWSLSSNRPRPPMYLCGVKVDKEDISGASGNTEGTVLRQVVEPDNPGCPVHILNAI</sequence>
<organism evidence="1 2">
    <name type="scientific">Mya arenaria</name>
    <name type="common">Soft-shell clam</name>
    <dbReference type="NCBI Taxonomy" id="6604"/>
    <lineage>
        <taxon>Eukaryota</taxon>
        <taxon>Metazoa</taxon>
        <taxon>Spiralia</taxon>
        <taxon>Lophotrochozoa</taxon>
        <taxon>Mollusca</taxon>
        <taxon>Bivalvia</taxon>
        <taxon>Autobranchia</taxon>
        <taxon>Heteroconchia</taxon>
        <taxon>Euheterodonta</taxon>
        <taxon>Imparidentia</taxon>
        <taxon>Neoheterodontei</taxon>
        <taxon>Myida</taxon>
        <taxon>Myoidea</taxon>
        <taxon>Myidae</taxon>
        <taxon>Mya</taxon>
    </lineage>
</organism>
<protein>
    <recommendedName>
        <fullName evidence="3">Transposase</fullName>
    </recommendedName>
</protein>
<dbReference type="Gene3D" id="1.10.10.10">
    <property type="entry name" value="Winged helix-like DNA-binding domain superfamily/Winged helix DNA-binding domain"/>
    <property type="match status" value="1"/>
</dbReference>
<dbReference type="InterPro" id="IPR009057">
    <property type="entry name" value="Homeodomain-like_sf"/>
</dbReference>
<dbReference type="Pfam" id="PF13384">
    <property type="entry name" value="HTH_23"/>
    <property type="match status" value="1"/>
</dbReference>
<proteinExistence type="predicted"/>
<evidence type="ECO:0000313" key="2">
    <source>
        <dbReference type="Proteomes" id="UP001164746"/>
    </source>
</evidence>
<name>A0ABY7DS81_MYAAR</name>
<reference evidence="1" key="1">
    <citation type="submission" date="2022-11" db="EMBL/GenBank/DDBJ databases">
        <title>Centuries of genome instability and evolution in soft-shell clam transmissible cancer (bioRxiv).</title>
        <authorList>
            <person name="Hart S.F.M."/>
            <person name="Yonemitsu M.A."/>
            <person name="Giersch R.M."/>
            <person name="Beal B.F."/>
            <person name="Arriagada G."/>
            <person name="Davis B.W."/>
            <person name="Ostrander E.A."/>
            <person name="Goff S.P."/>
            <person name="Metzger M.J."/>
        </authorList>
    </citation>
    <scope>NUCLEOTIDE SEQUENCE</scope>
    <source>
        <strain evidence="1">MELC-2E11</strain>
        <tissue evidence="1">Siphon/mantle</tissue>
    </source>
</reference>
<dbReference type="SUPFAM" id="SSF46689">
    <property type="entry name" value="Homeodomain-like"/>
    <property type="match status" value="1"/>
</dbReference>
<gene>
    <name evidence="1" type="ORF">MAR_024627</name>
</gene>